<dbReference type="InterPro" id="IPR018060">
    <property type="entry name" value="HTH_AraC"/>
</dbReference>
<dbReference type="InterPro" id="IPR050204">
    <property type="entry name" value="AraC_XylS_family_regulators"/>
</dbReference>
<accession>A0A316FIG7</accession>
<dbReference type="InterPro" id="IPR018062">
    <property type="entry name" value="HTH_AraC-typ_CS"/>
</dbReference>
<evidence type="ECO:0000256" key="2">
    <source>
        <dbReference type="ARBA" id="ARBA00023125"/>
    </source>
</evidence>
<gene>
    <name evidence="5" type="ORF">C7419_1011302</name>
</gene>
<comment type="caution">
    <text evidence="5">The sequence shown here is derived from an EMBL/GenBank/DDBJ whole genome shotgun (WGS) entry which is preliminary data.</text>
</comment>
<dbReference type="SMART" id="SM00342">
    <property type="entry name" value="HTH_ARAC"/>
    <property type="match status" value="1"/>
</dbReference>
<protein>
    <submittedName>
        <fullName evidence="5">AraC family transcriptional regulator</fullName>
    </submittedName>
</protein>
<proteinExistence type="predicted"/>
<dbReference type="EMBL" id="QGGT01000001">
    <property type="protein sequence ID" value="PWK37420.1"/>
    <property type="molecule type" value="Genomic_DNA"/>
</dbReference>
<reference evidence="5 6" key="1">
    <citation type="submission" date="2018-05" db="EMBL/GenBank/DDBJ databases">
        <title>Genomic Encyclopedia of Type Strains, Phase IV (KMG-V): Genome sequencing to study the core and pangenomes of soil and plant-associated prokaryotes.</title>
        <authorList>
            <person name="Whitman W."/>
        </authorList>
    </citation>
    <scope>NUCLEOTIDE SEQUENCE [LARGE SCALE GENOMIC DNA]</scope>
    <source>
        <strain evidence="5 6">SLV-132</strain>
    </source>
</reference>
<dbReference type="PANTHER" id="PTHR46796">
    <property type="entry name" value="HTH-TYPE TRANSCRIPTIONAL ACTIVATOR RHAS-RELATED"/>
    <property type="match status" value="1"/>
</dbReference>
<organism evidence="5 6">
    <name type="scientific">Cupriavidus plantarum</name>
    <dbReference type="NCBI Taxonomy" id="942865"/>
    <lineage>
        <taxon>Bacteria</taxon>
        <taxon>Pseudomonadati</taxon>
        <taxon>Pseudomonadota</taxon>
        <taxon>Betaproteobacteria</taxon>
        <taxon>Burkholderiales</taxon>
        <taxon>Burkholderiaceae</taxon>
        <taxon>Cupriavidus</taxon>
    </lineage>
</organism>
<evidence type="ECO:0000313" key="5">
    <source>
        <dbReference type="EMBL" id="PWK37420.1"/>
    </source>
</evidence>
<dbReference type="InterPro" id="IPR009057">
    <property type="entry name" value="Homeodomain-like_sf"/>
</dbReference>
<dbReference type="RefSeq" id="WP_258307865.1">
    <property type="nucleotide sequence ID" value="NZ_QGGT01000001.1"/>
</dbReference>
<keyword evidence="3" id="KW-0804">Transcription</keyword>
<dbReference type="Gene3D" id="1.10.10.60">
    <property type="entry name" value="Homeodomain-like"/>
    <property type="match status" value="2"/>
</dbReference>
<dbReference type="Proteomes" id="UP000245754">
    <property type="component" value="Unassembled WGS sequence"/>
</dbReference>
<dbReference type="Pfam" id="PF12833">
    <property type="entry name" value="HTH_18"/>
    <property type="match status" value="1"/>
</dbReference>
<evidence type="ECO:0000256" key="3">
    <source>
        <dbReference type="ARBA" id="ARBA00023163"/>
    </source>
</evidence>
<dbReference type="PANTHER" id="PTHR46796:SF14">
    <property type="entry name" value="TRANSCRIPTIONAL REGULATORY PROTEIN"/>
    <property type="match status" value="1"/>
</dbReference>
<feature type="domain" description="HTH araC/xylS-type" evidence="4">
    <location>
        <begin position="209"/>
        <end position="307"/>
    </location>
</feature>
<keyword evidence="2" id="KW-0238">DNA-binding</keyword>
<dbReference type="AlphaFoldDB" id="A0A316FIG7"/>
<keyword evidence="1" id="KW-0805">Transcription regulation</keyword>
<name>A0A316FIG7_9BURK</name>
<evidence type="ECO:0000313" key="6">
    <source>
        <dbReference type="Proteomes" id="UP000245754"/>
    </source>
</evidence>
<keyword evidence="6" id="KW-1185">Reference proteome</keyword>
<dbReference type="GO" id="GO:0043565">
    <property type="term" value="F:sequence-specific DNA binding"/>
    <property type="evidence" value="ECO:0007669"/>
    <property type="project" value="InterPro"/>
</dbReference>
<dbReference type="SUPFAM" id="SSF46689">
    <property type="entry name" value="Homeodomain-like"/>
    <property type="match status" value="2"/>
</dbReference>
<dbReference type="PROSITE" id="PS00041">
    <property type="entry name" value="HTH_ARAC_FAMILY_1"/>
    <property type="match status" value="1"/>
</dbReference>
<sequence>MEENASNLPSDLQSNLQYSAHMPAEVRQTIISRALPYAPIGISRVRSDRRNTGMTDPYEREPAYLVVLQLRPFGEQNLWLAGRPAPHVPFDAGWLAVYDLERNWVADLIGEYDCMQFYIPQSALDETAADLGVRPAQRLHCPPHMATSDPVVHHLSRALLPALAHPEQASTLFIDHMALALRAHLVQAYGGVQVPARRVQPGLSPWQERRAKELIMANLDGEISLEALAAACGLSRGHFAKAFRASIGMPPHRWMVLQRVELAKHYLSHGAMPLGEVAQACGFADQSHFARTFGRVVGTAPAAWRRLHR</sequence>
<dbReference type="PROSITE" id="PS01124">
    <property type="entry name" value="HTH_ARAC_FAMILY_2"/>
    <property type="match status" value="1"/>
</dbReference>
<dbReference type="GO" id="GO:0003700">
    <property type="term" value="F:DNA-binding transcription factor activity"/>
    <property type="evidence" value="ECO:0007669"/>
    <property type="project" value="InterPro"/>
</dbReference>
<evidence type="ECO:0000256" key="1">
    <source>
        <dbReference type="ARBA" id="ARBA00023015"/>
    </source>
</evidence>
<evidence type="ECO:0000259" key="4">
    <source>
        <dbReference type="PROSITE" id="PS01124"/>
    </source>
</evidence>